<proteinExistence type="predicted"/>
<sequence>MHWFRVTGSAVFVTTGICGEALPKAVLPKQLLLCVLGHKLHPTLHSEPNQAPVYHGRGLMGKNERFLWKAQLFSSEREAGSVDFSLPRVSVNQFNGIPKRMAKTDGSPGTCDSVEDACCTGIEDFFKTTHFRER</sequence>
<dbReference type="AlphaFoldDB" id="A0A9Q1ITU2"/>
<protein>
    <submittedName>
        <fullName evidence="1">Uncharacterized protein</fullName>
    </submittedName>
</protein>
<accession>A0A9Q1ITU2</accession>
<reference evidence="1" key="1">
    <citation type="journal article" date="2023" name="Science">
        <title>Genome structures resolve the early diversification of teleost fishes.</title>
        <authorList>
            <person name="Parey E."/>
            <person name="Louis A."/>
            <person name="Montfort J."/>
            <person name="Bouchez O."/>
            <person name="Roques C."/>
            <person name="Iampietro C."/>
            <person name="Lluch J."/>
            <person name="Castinel A."/>
            <person name="Donnadieu C."/>
            <person name="Desvignes T."/>
            <person name="Floi Bucao C."/>
            <person name="Jouanno E."/>
            <person name="Wen M."/>
            <person name="Mejri S."/>
            <person name="Dirks R."/>
            <person name="Jansen H."/>
            <person name="Henkel C."/>
            <person name="Chen W.J."/>
            <person name="Zahm M."/>
            <person name="Cabau C."/>
            <person name="Klopp C."/>
            <person name="Thompson A.W."/>
            <person name="Robinson-Rechavi M."/>
            <person name="Braasch I."/>
            <person name="Lecointre G."/>
            <person name="Bobe J."/>
            <person name="Postlethwait J.H."/>
            <person name="Berthelot C."/>
            <person name="Roest Crollius H."/>
            <person name="Guiguen Y."/>
        </authorList>
    </citation>
    <scope>NUCLEOTIDE SEQUENCE</scope>
    <source>
        <strain evidence="1">WJC10195</strain>
    </source>
</reference>
<name>A0A9Q1ITU2_SYNKA</name>
<keyword evidence="2" id="KW-1185">Reference proteome</keyword>
<comment type="caution">
    <text evidence="1">The sequence shown here is derived from an EMBL/GenBank/DDBJ whole genome shotgun (WGS) entry which is preliminary data.</text>
</comment>
<dbReference type="EMBL" id="JAINUF010000007">
    <property type="protein sequence ID" value="KAJ8354510.1"/>
    <property type="molecule type" value="Genomic_DNA"/>
</dbReference>
<dbReference type="Proteomes" id="UP001152622">
    <property type="component" value="Chromosome 7"/>
</dbReference>
<evidence type="ECO:0000313" key="2">
    <source>
        <dbReference type="Proteomes" id="UP001152622"/>
    </source>
</evidence>
<organism evidence="1 2">
    <name type="scientific">Synaphobranchus kaupii</name>
    <name type="common">Kaup's arrowtooth eel</name>
    <dbReference type="NCBI Taxonomy" id="118154"/>
    <lineage>
        <taxon>Eukaryota</taxon>
        <taxon>Metazoa</taxon>
        <taxon>Chordata</taxon>
        <taxon>Craniata</taxon>
        <taxon>Vertebrata</taxon>
        <taxon>Euteleostomi</taxon>
        <taxon>Actinopterygii</taxon>
        <taxon>Neopterygii</taxon>
        <taxon>Teleostei</taxon>
        <taxon>Anguilliformes</taxon>
        <taxon>Synaphobranchidae</taxon>
        <taxon>Synaphobranchus</taxon>
    </lineage>
</organism>
<evidence type="ECO:0000313" key="1">
    <source>
        <dbReference type="EMBL" id="KAJ8354510.1"/>
    </source>
</evidence>
<gene>
    <name evidence="1" type="ORF">SKAU_G00220770</name>
</gene>